<keyword evidence="2" id="KW-1185">Reference proteome</keyword>
<dbReference type="Proteomes" id="UP001158050">
    <property type="component" value="Unassembled WGS sequence"/>
</dbReference>
<gene>
    <name evidence="1" type="ORF">SAMN05421679_104371</name>
</gene>
<proteinExistence type="predicted"/>
<evidence type="ECO:0000313" key="1">
    <source>
        <dbReference type="EMBL" id="SMP93284.1"/>
    </source>
</evidence>
<evidence type="ECO:0000313" key="2">
    <source>
        <dbReference type="Proteomes" id="UP001158050"/>
    </source>
</evidence>
<dbReference type="Pfam" id="PF19937">
    <property type="entry name" value="GldC-like"/>
    <property type="match status" value="1"/>
</dbReference>
<dbReference type="InterPro" id="IPR019854">
    <property type="entry name" value="Motility-assoc_prot_GldC"/>
</dbReference>
<protein>
    <submittedName>
        <fullName evidence="1">Gliding motility-associated protein GldC</fullName>
    </submittedName>
</protein>
<dbReference type="EMBL" id="FXUO01000004">
    <property type="protein sequence ID" value="SMP93284.1"/>
    <property type="molecule type" value="Genomic_DNA"/>
</dbReference>
<dbReference type="NCBIfam" id="TIGR03515">
    <property type="entry name" value="GldC"/>
    <property type="match status" value="1"/>
</dbReference>
<sequence>MLQITDQNRVGVFDNVILLEENSSFVKFYAFVNLKTANNKKIFVDFVSKKECKYLRIKSMKKTKIVIDVELDDNHVPEKLFWKAEDGGIKRQETKAAMISVWDSKAMEALRIDLWTKDMPVDEMKRFFHQILVSIGHTYERATSEEDVAQWLGEIAEEFAVKSAIKM</sequence>
<reference evidence="1 2" key="1">
    <citation type="submission" date="2017-05" db="EMBL/GenBank/DDBJ databases">
        <authorList>
            <person name="Varghese N."/>
            <person name="Submissions S."/>
        </authorList>
    </citation>
    <scope>NUCLEOTIDE SEQUENCE [LARGE SCALE GENOMIC DNA]</scope>
    <source>
        <strain evidence="1 2">DSM 18015</strain>
    </source>
</reference>
<comment type="caution">
    <text evidence="1">The sequence shown here is derived from an EMBL/GenBank/DDBJ whole genome shotgun (WGS) entry which is preliminary data.</text>
</comment>
<name>A0ABY1R391_9FLAO</name>
<organism evidence="1 2">
    <name type="scientific">Epilithonimonas pallida</name>
    <dbReference type="NCBI Taxonomy" id="373671"/>
    <lineage>
        <taxon>Bacteria</taxon>
        <taxon>Pseudomonadati</taxon>
        <taxon>Bacteroidota</taxon>
        <taxon>Flavobacteriia</taxon>
        <taxon>Flavobacteriales</taxon>
        <taxon>Weeksellaceae</taxon>
        <taxon>Chryseobacterium group</taxon>
        <taxon>Epilithonimonas</taxon>
    </lineage>
</organism>
<accession>A0ABY1R391</accession>